<dbReference type="AlphaFoldDB" id="A0A0U4CYY9"/>
<dbReference type="OrthoDB" id="9800506at2"/>
<dbReference type="STRING" id="2041.AERYTH_14760"/>
<dbReference type="InterPro" id="IPR036388">
    <property type="entry name" value="WH-like_DNA-bd_sf"/>
</dbReference>
<dbReference type="InterPro" id="IPR036390">
    <property type="entry name" value="WH_DNA-bd_sf"/>
</dbReference>
<dbReference type="EMBL" id="CP011502">
    <property type="protein sequence ID" value="ALX05869.1"/>
    <property type="molecule type" value="Genomic_DNA"/>
</dbReference>
<reference evidence="1 2" key="1">
    <citation type="journal article" date="1991" name="Int. J. Syst. Bacteriol.">
        <title>Description of the erythromycin-producing bacterium Arthrobacter sp. strain NRRL B-3381 as Aeromicrobium erythreum gen. nov., sp. nov.</title>
        <authorList>
            <person name="Miller E.S."/>
            <person name="Woese C.R."/>
            <person name="Brenner S."/>
        </authorList>
    </citation>
    <scope>NUCLEOTIDE SEQUENCE [LARGE SCALE GENOMIC DNA]</scope>
    <source>
        <strain evidence="1 2">AR18</strain>
    </source>
</reference>
<evidence type="ECO:0000313" key="2">
    <source>
        <dbReference type="Proteomes" id="UP000067689"/>
    </source>
</evidence>
<dbReference type="GO" id="GO:0005829">
    <property type="term" value="C:cytosol"/>
    <property type="evidence" value="ECO:0007669"/>
    <property type="project" value="TreeGrafter"/>
</dbReference>
<dbReference type="InterPro" id="IPR000944">
    <property type="entry name" value="Tscrpt_reg_Rrf2"/>
</dbReference>
<keyword evidence="2" id="KW-1185">Reference proteome</keyword>
<name>A0A0U4CYY9_9ACTN</name>
<protein>
    <recommendedName>
        <fullName evidence="3">Rrf2 family transcriptional regulator</fullName>
    </recommendedName>
</protein>
<dbReference type="SUPFAM" id="SSF46785">
    <property type="entry name" value="Winged helix' DNA-binding domain"/>
    <property type="match status" value="1"/>
</dbReference>
<dbReference type="Proteomes" id="UP000067689">
    <property type="component" value="Chromosome"/>
</dbReference>
<dbReference type="PANTHER" id="PTHR33221:SF15">
    <property type="entry name" value="HTH-TYPE TRANSCRIPTIONAL REGULATOR YWGB-RELATED"/>
    <property type="match status" value="1"/>
</dbReference>
<dbReference type="Gene3D" id="1.10.10.10">
    <property type="entry name" value="Winged helix-like DNA-binding domain superfamily/Winged helix DNA-binding domain"/>
    <property type="match status" value="1"/>
</dbReference>
<dbReference type="Pfam" id="PF02082">
    <property type="entry name" value="Rrf2"/>
    <property type="match status" value="1"/>
</dbReference>
<dbReference type="PATRIC" id="fig|2041.4.peg.3084"/>
<dbReference type="GO" id="GO:0003700">
    <property type="term" value="F:DNA-binding transcription factor activity"/>
    <property type="evidence" value="ECO:0007669"/>
    <property type="project" value="TreeGrafter"/>
</dbReference>
<evidence type="ECO:0008006" key="3">
    <source>
        <dbReference type="Google" id="ProtNLM"/>
    </source>
</evidence>
<dbReference type="PROSITE" id="PS51197">
    <property type="entry name" value="HTH_RRF2_2"/>
    <property type="match status" value="1"/>
</dbReference>
<accession>A0A0U4CYY9</accession>
<sequence length="143" mass="14893">MASPQSTQFAVAVHVLTYLAGAGAGPGSQPGRLVGATELAASTQVTAVHVRRVLAPLREAGLLASTPGAHGGWRLLVDPADIRLDTVWRLVRGEEPVLAIHLPSPRCPVGRSIQDGLTQVDAEVARATEATLARTTVADLVPR</sequence>
<proteinExistence type="predicted"/>
<dbReference type="KEGG" id="aer:AERYTH_14760"/>
<dbReference type="PANTHER" id="PTHR33221">
    <property type="entry name" value="WINGED HELIX-TURN-HELIX TRANSCRIPTIONAL REGULATOR, RRF2 FAMILY"/>
    <property type="match status" value="1"/>
</dbReference>
<evidence type="ECO:0000313" key="1">
    <source>
        <dbReference type="EMBL" id="ALX05869.1"/>
    </source>
</evidence>
<dbReference type="RefSeq" id="WP_067860266.1">
    <property type="nucleotide sequence ID" value="NZ_CP011502.1"/>
</dbReference>
<organism evidence="1 2">
    <name type="scientific">Aeromicrobium erythreum</name>
    <dbReference type="NCBI Taxonomy" id="2041"/>
    <lineage>
        <taxon>Bacteria</taxon>
        <taxon>Bacillati</taxon>
        <taxon>Actinomycetota</taxon>
        <taxon>Actinomycetes</taxon>
        <taxon>Propionibacteriales</taxon>
        <taxon>Nocardioidaceae</taxon>
        <taxon>Aeromicrobium</taxon>
    </lineage>
</organism>
<gene>
    <name evidence="1" type="ORF">AERYTH_14760</name>
</gene>